<dbReference type="GO" id="GO:0006364">
    <property type="term" value="P:rRNA processing"/>
    <property type="evidence" value="ECO:0007669"/>
    <property type="project" value="TreeGrafter"/>
</dbReference>
<dbReference type="GO" id="GO:0042273">
    <property type="term" value="P:ribosomal large subunit biogenesis"/>
    <property type="evidence" value="ECO:0007669"/>
    <property type="project" value="TreeGrafter"/>
</dbReference>
<dbReference type="GO" id="GO:0005730">
    <property type="term" value="C:nucleolus"/>
    <property type="evidence" value="ECO:0007669"/>
    <property type="project" value="UniProtKB-SubCell"/>
</dbReference>
<accession>A0A9P4IRP3</accession>
<comment type="subcellular location">
    <subcellularLocation>
        <location evidence="1">Nucleus</location>
        <location evidence="1">Nucleolus</location>
    </subcellularLocation>
</comment>
<feature type="compositionally biased region" description="Acidic residues" evidence="6">
    <location>
        <begin position="42"/>
        <end position="85"/>
    </location>
</feature>
<feature type="region of interest" description="Disordered" evidence="6">
    <location>
        <begin position="1"/>
        <end position="98"/>
    </location>
</feature>
<gene>
    <name evidence="7" type="ORF">NA57DRAFT_30002</name>
</gene>
<protein>
    <submittedName>
        <fullName evidence="7">Eukaryotic rRNA processing</fullName>
    </submittedName>
</protein>
<keyword evidence="3" id="KW-0690">Ribosome biogenesis</keyword>
<comment type="similarity">
    <text evidence="2">Belongs to the EBP2 family.</text>
</comment>
<dbReference type="OrthoDB" id="443772at2759"/>
<evidence type="ECO:0000256" key="2">
    <source>
        <dbReference type="ARBA" id="ARBA00007336"/>
    </source>
</evidence>
<dbReference type="Proteomes" id="UP000799772">
    <property type="component" value="Unassembled WGS sequence"/>
</dbReference>
<evidence type="ECO:0000313" key="8">
    <source>
        <dbReference type="Proteomes" id="UP000799772"/>
    </source>
</evidence>
<dbReference type="Pfam" id="PF05890">
    <property type="entry name" value="Ebp2"/>
    <property type="match status" value="2"/>
</dbReference>
<keyword evidence="5" id="KW-0539">Nucleus</keyword>
<evidence type="ECO:0000256" key="4">
    <source>
        <dbReference type="ARBA" id="ARBA00023054"/>
    </source>
</evidence>
<dbReference type="GO" id="GO:0030687">
    <property type="term" value="C:preribosome, large subunit precursor"/>
    <property type="evidence" value="ECO:0007669"/>
    <property type="project" value="TreeGrafter"/>
</dbReference>
<dbReference type="AlphaFoldDB" id="A0A9P4IRP3"/>
<sequence>MAKSGKLRPALDRLQGRNFKLEKQRKLEKAAGKRKKGKAQEVTEDDEAEGALETEMLENVEDEEQVEVEDGEDDNEDADEEEDIPLSDLSSVASEEKGDLIPHQRLTINNTTALLSALKRIALPTSSLPFSEHQSITTTEPVSIPDIEDDLNRELAFYQQSLNAVKDARTLLKKEGVPFSRPTDYFAEMVKSDEHMGRVKKKLVDAAASKKAAAEARKQRDLKKFGKAVQVEKQRERDRAKRETMEKISSLKRSTCIWNLWLCWIYANDYSAERSGADLTNTNEEDIFDVALEDAATAEKADKAARRQKRDAGGKPNPKRQKRDEKYGFGGKKRHKKSGDAISSADMRDFSTKKMKAPFGGGAKAGAKRPGKSKRAKMR</sequence>
<dbReference type="InterPro" id="IPR008610">
    <property type="entry name" value="Ebp2"/>
</dbReference>
<evidence type="ECO:0000256" key="5">
    <source>
        <dbReference type="ARBA" id="ARBA00023242"/>
    </source>
</evidence>
<dbReference type="GO" id="GO:0034399">
    <property type="term" value="C:nuclear periphery"/>
    <property type="evidence" value="ECO:0007669"/>
    <property type="project" value="TreeGrafter"/>
</dbReference>
<keyword evidence="8" id="KW-1185">Reference proteome</keyword>
<feature type="region of interest" description="Disordered" evidence="6">
    <location>
        <begin position="299"/>
        <end position="379"/>
    </location>
</feature>
<evidence type="ECO:0000256" key="1">
    <source>
        <dbReference type="ARBA" id="ARBA00004604"/>
    </source>
</evidence>
<reference evidence="7" key="1">
    <citation type="journal article" date="2020" name="Stud. Mycol.">
        <title>101 Dothideomycetes genomes: a test case for predicting lifestyles and emergence of pathogens.</title>
        <authorList>
            <person name="Haridas S."/>
            <person name="Albert R."/>
            <person name="Binder M."/>
            <person name="Bloem J."/>
            <person name="Labutti K."/>
            <person name="Salamov A."/>
            <person name="Andreopoulos B."/>
            <person name="Baker S."/>
            <person name="Barry K."/>
            <person name="Bills G."/>
            <person name="Bluhm B."/>
            <person name="Cannon C."/>
            <person name="Castanera R."/>
            <person name="Culley D."/>
            <person name="Daum C."/>
            <person name="Ezra D."/>
            <person name="Gonzalez J."/>
            <person name="Henrissat B."/>
            <person name="Kuo A."/>
            <person name="Liang C."/>
            <person name="Lipzen A."/>
            <person name="Lutzoni F."/>
            <person name="Magnuson J."/>
            <person name="Mondo S."/>
            <person name="Nolan M."/>
            <person name="Ohm R."/>
            <person name="Pangilinan J."/>
            <person name="Park H.-J."/>
            <person name="Ramirez L."/>
            <person name="Alfaro M."/>
            <person name="Sun H."/>
            <person name="Tritt A."/>
            <person name="Yoshinaga Y."/>
            <person name="Zwiers L.-H."/>
            <person name="Turgeon B."/>
            <person name="Goodwin S."/>
            <person name="Spatafora J."/>
            <person name="Crous P."/>
            <person name="Grigoriev I."/>
        </authorList>
    </citation>
    <scope>NUCLEOTIDE SEQUENCE</scope>
    <source>
        <strain evidence="7">CBS 133067</strain>
    </source>
</reference>
<dbReference type="PANTHER" id="PTHR13028">
    <property type="entry name" value="RRNA PROCESSING PROTEIN EBNA1-BINDING PROTEIN-RELATED"/>
    <property type="match status" value="1"/>
</dbReference>
<dbReference type="PANTHER" id="PTHR13028:SF0">
    <property type="entry name" value="RRNA-PROCESSING PROTEIN EBP2-RELATED"/>
    <property type="match status" value="1"/>
</dbReference>
<proteinExistence type="inferred from homology"/>
<keyword evidence="4" id="KW-0175">Coiled coil</keyword>
<comment type="caution">
    <text evidence="7">The sequence shown here is derived from an EMBL/GenBank/DDBJ whole genome shotgun (WGS) entry which is preliminary data.</text>
</comment>
<feature type="compositionally biased region" description="Basic and acidic residues" evidence="6">
    <location>
        <begin position="299"/>
        <end position="313"/>
    </location>
</feature>
<evidence type="ECO:0000256" key="3">
    <source>
        <dbReference type="ARBA" id="ARBA00022517"/>
    </source>
</evidence>
<evidence type="ECO:0000313" key="7">
    <source>
        <dbReference type="EMBL" id="KAF2104823.1"/>
    </source>
</evidence>
<feature type="compositionally biased region" description="Basic residues" evidence="6">
    <location>
        <begin position="366"/>
        <end position="379"/>
    </location>
</feature>
<organism evidence="7 8">
    <name type="scientific">Rhizodiscina lignyota</name>
    <dbReference type="NCBI Taxonomy" id="1504668"/>
    <lineage>
        <taxon>Eukaryota</taxon>
        <taxon>Fungi</taxon>
        <taxon>Dikarya</taxon>
        <taxon>Ascomycota</taxon>
        <taxon>Pezizomycotina</taxon>
        <taxon>Dothideomycetes</taxon>
        <taxon>Pleosporomycetidae</taxon>
        <taxon>Aulographales</taxon>
        <taxon>Rhizodiscinaceae</taxon>
        <taxon>Rhizodiscina</taxon>
    </lineage>
</organism>
<evidence type="ECO:0000256" key="6">
    <source>
        <dbReference type="SAM" id="MobiDB-lite"/>
    </source>
</evidence>
<name>A0A9P4IRP3_9PEZI</name>
<dbReference type="EMBL" id="ML978121">
    <property type="protein sequence ID" value="KAF2104823.1"/>
    <property type="molecule type" value="Genomic_DNA"/>
</dbReference>
<feature type="compositionally biased region" description="Basic and acidic residues" evidence="6">
    <location>
        <begin position="9"/>
        <end position="31"/>
    </location>
</feature>